<comment type="caution">
    <text evidence="2">The sequence shown here is derived from an EMBL/GenBank/DDBJ whole genome shotgun (WGS) entry which is preliminary data.</text>
</comment>
<dbReference type="Proteomes" id="UP001623592">
    <property type="component" value="Unassembled WGS sequence"/>
</dbReference>
<dbReference type="EMBL" id="JBJIAA010000016">
    <property type="protein sequence ID" value="MFL0252360.1"/>
    <property type="molecule type" value="Genomic_DNA"/>
</dbReference>
<sequence>MRYTRYDFKKKSNDHVFFACVIIIFILSFFIGTGIFKLIFMNQGIKVKGDSLSAKTKNSAVAQSDSKYFIIQCGVNEKQENAQTVFSKLSTIGNPFIVHEGKYYKVIYGIVNEKNYSNSEKLLKNNSIDMSRTPISLSNDDECTSEIRKITDAYLEIVDKLSAKDIKDIQTKSIKQWCQSLEKVNKSDKNYAVLKELMDYTNKFPDRIDKGYIKNLNLFLYNELKKLK</sequence>
<accession>A0ABW8TJZ0</accession>
<proteinExistence type="predicted"/>
<evidence type="ECO:0008006" key="4">
    <source>
        <dbReference type="Google" id="ProtNLM"/>
    </source>
</evidence>
<dbReference type="SUPFAM" id="SSF110997">
    <property type="entry name" value="Sporulation related repeat"/>
    <property type="match status" value="1"/>
</dbReference>
<feature type="transmembrane region" description="Helical" evidence="1">
    <location>
        <begin position="16"/>
        <end position="40"/>
    </location>
</feature>
<keyword evidence="1" id="KW-0812">Transmembrane</keyword>
<keyword evidence="1" id="KW-0472">Membrane</keyword>
<evidence type="ECO:0000256" key="1">
    <source>
        <dbReference type="SAM" id="Phobius"/>
    </source>
</evidence>
<dbReference type="InterPro" id="IPR036680">
    <property type="entry name" value="SPOR-like_sf"/>
</dbReference>
<name>A0ABW8TJZ0_9CLOT</name>
<keyword evidence="1" id="KW-1133">Transmembrane helix</keyword>
<evidence type="ECO:0000313" key="3">
    <source>
        <dbReference type="Proteomes" id="UP001623592"/>
    </source>
</evidence>
<evidence type="ECO:0000313" key="2">
    <source>
        <dbReference type="EMBL" id="MFL0252360.1"/>
    </source>
</evidence>
<dbReference type="RefSeq" id="WP_406789015.1">
    <property type="nucleotide sequence ID" value="NZ_JBJIAA010000016.1"/>
</dbReference>
<gene>
    <name evidence="2" type="ORF">ACJDT4_18275</name>
</gene>
<organism evidence="2 3">
    <name type="scientific">Clostridium neuense</name>
    <dbReference type="NCBI Taxonomy" id="1728934"/>
    <lineage>
        <taxon>Bacteria</taxon>
        <taxon>Bacillati</taxon>
        <taxon>Bacillota</taxon>
        <taxon>Clostridia</taxon>
        <taxon>Eubacteriales</taxon>
        <taxon>Clostridiaceae</taxon>
        <taxon>Clostridium</taxon>
    </lineage>
</organism>
<keyword evidence="3" id="KW-1185">Reference proteome</keyword>
<reference evidence="2 3" key="1">
    <citation type="submission" date="2024-11" db="EMBL/GenBank/DDBJ databases">
        <authorList>
            <person name="Heng Y.C."/>
            <person name="Lim A.C.H."/>
            <person name="Lee J.K.Y."/>
            <person name="Kittelmann S."/>
        </authorList>
    </citation>
    <scope>NUCLEOTIDE SEQUENCE [LARGE SCALE GENOMIC DNA]</scope>
    <source>
        <strain evidence="2 3">WILCCON 0114</strain>
    </source>
</reference>
<protein>
    <recommendedName>
        <fullName evidence="4">SPOR domain-containing protein</fullName>
    </recommendedName>
</protein>